<dbReference type="InterPro" id="IPR036291">
    <property type="entry name" value="NAD(P)-bd_dom_sf"/>
</dbReference>
<name>A0A261TN19_9BORD</name>
<comment type="similarity">
    <text evidence="1">Belongs to the short-chain dehydrogenases/reductases (SDR) family.</text>
</comment>
<dbReference type="Pfam" id="PF13561">
    <property type="entry name" value="adh_short_C2"/>
    <property type="match status" value="1"/>
</dbReference>
<dbReference type="FunFam" id="3.40.50.720:FF:000173">
    <property type="entry name" value="3-oxoacyl-[acyl-carrier protein] reductase"/>
    <property type="match status" value="1"/>
</dbReference>
<sequence>MKPRFEGRVAIVTGARQGIGYAVARRLYAEGASVVLWDVDEAQTRRAQEELDAGGQRSLAVSGSVAESKAVALAFRAVADRFGRVDILVNNAGISPKHGGKRASMETVDVTEWREVIEVNLTGAFLCAQACLPLMRNQGYGRIVNISSQAARTLSTVAGGHYAASKAGLVTLARNLAGEAGSYGVTANCVAPGRIVTPMANAAGADVNAQYLTRIPVGRLGTVEDVAAAVAFLASEEAGFVTGAVLDVNGGSFMG</sequence>
<evidence type="ECO:0000313" key="3">
    <source>
        <dbReference type="EMBL" id="OZI50999.1"/>
    </source>
</evidence>
<evidence type="ECO:0000256" key="1">
    <source>
        <dbReference type="ARBA" id="ARBA00006484"/>
    </source>
</evidence>
<dbReference type="PANTHER" id="PTHR42760:SF40">
    <property type="entry name" value="3-OXOACYL-[ACYL-CARRIER-PROTEIN] REDUCTASE, CHLOROPLASTIC"/>
    <property type="match status" value="1"/>
</dbReference>
<proteinExistence type="inferred from homology"/>
<dbReference type="GO" id="GO:0016616">
    <property type="term" value="F:oxidoreductase activity, acting on the CH-OH group of donors, NAD or NADP as acceptor"/>
    <property type="evidence" value="ECO:0007669"/>
    <property type="project" value="TreeGrafter"/>
</dbReference>
<keyword evidence="2" id="KW-0560">Oxidoreductase</keyword>
<protein>
    <submittedName>
        <fullName evidence="3">3-oxoacyl-ACP reductase</fullName>
    </submittedName>
</protein>
<dbReference type="SUPFAM" id="SSF51735">
    <property type="entry name" value="NAD(P)-binding Rossmann-fold domains"/>
    <property type="match status" value="1"/>
</dbReference>
<dbReference type="Gene3D" id="3.40.50.720">
    <property type="entry name" value="NAD(P)-binding Rossmann-like Domain"/>
    <property type="match status" value="1"/>
</dbReference>
<evidence type="ECO:0000313" key="4">
    <source>
        <dbReference type="Proteomes" id="UP000216885"/>
    </source>
</evidence>
<dbReference type="RefSeq" id="WP_094823732.1">
    <property type="nucleotide sequence ID" value="NZ_NEVO01000016.1"/>
</dbReference>
<reference evidence="3 4" key="1">
    <citation type="submission" date="2017-05" db="EMBL/GenBank/DDBJ databases">
        <title>Complete and WGS of Bordetella genogroups.</title>
        <authorList>
            <person name="Spilker T."/>
            <person name="LiPuma J."/>
        </authorList>
    </citation>
    <scope>NUCLEOTIDE SEQUENCE [LARGE SCALE GENOMIC DNA]</scope>
    <source>
        <strain evidence="3 4">AU9919</strain>
    </source>
</reference>
<dbReference type="PRINTS" id="PR00081">
    <property type="entry name" value="GDHRDH"/>
</dbReference>
<dbReference type="PANTHER" id="PTHR42760">
    <property type="entry name" value="SHORT-CHAIN DEHYDROGENASES/REDUCTASES FAMILY MEMBER"/>
    <property type="match status" value="1"/>
</dbReference>
<dbReference type="PRINTS" id="PR00080">
    <property type="entry name" value="SDRFAMILY"/>
</dbReference>
<dbReference type="Proteomes" id="UP000216885">
    <property type="component" value="Unassembled WGS sequence"/>
</dbReference>
<gene>
    <name evidence="3" type="ORF">CAL20_22660</name>
</gene>
<evidence type="ECO:0000256" key="2">
    <source>
        <dbReference type="ARBA" id="ARBA00023002"/>
    </source>
</evidence>
<dbReference type="GO" id="GO:0030497">
    <property type="term" value="P:fatty acid elongation"/>
    <property type="evidence" value="ECO:0007669"/>
    <property type="project" value="TreeGrafter"/>
</dbReference>
<dbReference type="OrthoDB" id="8888385at2"/>
<dbReference type="InterPro" id="IPR002347">
    <property type="entry name" value="SDR_fam"/>
</dbReference>
<dbReference type="NCBIfam" id="NF005559">
    <property type="entry name" value="PRK07231.1"/>
    <property type="match status" value="1"/>
</dbReference>
<dbReference type="AlphaFoldDB" id="A0A261TN19"/>
<keyword evidence="4" id="KW-1185">Reference proteome</keyword>
<dbReference type="NCBIfam" id="NF009466">
    <property type="entry name" value="PRK12826.1-2"/>
    <property type="match status" value="1"/>
</dbReference>
<accession>A0A261TN19</accession>
<comment type="caution">
    <text evidence="3">The sequence shown here is derived from an EMBL/GenBank/DDBJ whole genome shotgun (WGS) entry which is preliminary data.</text>
</comment>
<dbReference type="EMBL" id="NEVQ01000022">
    <property type="protein sequence ID" value="OZI50999.1"/>
    <property type="molecule type" value="Genomic_DNA"/>
</dbReference>
<organism evidence="3 4">
    <name type="scientific">Bordetella genomosp. 4</name>
    <dbReference type="NCBI Taxonomy" id="463044"/>
    <lineage>
        <taxon>Bacteria</taxon>
        <taxon>Pseudomonadati</taxon>
        <taxon>Pseudomonadota</taxon>
        <taxon>Betaproteobacteria</taxon>
        <taxon>Burkholderiales</taxon>
        <taxon>Alcaligenaceae</taxon>
        <taxon>Bordetella</taxon>
    </lineage>
</organism>